<dbReference type="SUPFAM" id="SSF53474">
    <property type="entry name" value="alpha/beta-Hydrolases"/>
    <property type="match status" value="1"/>
</dbReference>
<evidence type="ECO:0000259" key="9">
    <source>
        <dbReference type="PROSITE" id="PS51314"/>
    </source>
</evidence>
<comment type="similarity">
    <text evidence="3">Belongs to the peptidase S10 family.</text>
</comment>
<name>A0AAE0CKZ4_9ROSI</name>
<evidence type="ECO:0000256" key="1">
    <source>
        <dbReference type="ARBA" id="ARBA00004177"/>
    </source>
</evidence>
<dbReference type="Gene3D" id="1.10.287.660">
    <property type="entry name" value="Helix hairpin bin"/>
    <property type="match status" value="1"/>
</dbReference>
<evidence type="ECO:0000256" key="6">
    <source>
        <dbReference type="ARBA" id="ARBA00022927"/>
    </source>
</evidence>
<evidence type="ECO:0000256" key="5">
    <source>
        <dbReference type="ARBA" id="ARBA00022753"/>
    </source>
</evidence>
<dbReference type="InterPro" id="IPR037202">
    <property type="entry name" value="ESCRT_assembly_dom"/>
</dbReference>
<dbReference type="GO" id="GO:0004185">
    <property type="term" value="F:serine-type carboxypeptidase activity"/>
    <property type="evidence" value="ECO:0007669"/>
    <property type="project" value="InterPro"/>
</dbReference>
<evidence type="ECO:0000313" key="11">
    <source>
        <dbReference type="Proteomes" id="UP001280121"/>
    </source>
</evidence>
<proteinExistence type="inferred from homology"/>
<keyword evidence="8" id="KW-0175">Coiled coil</keyword>
<protein>
    <recommendedName>
        <fullName evidence="9">VPS37 C-terminal domain-containing protein</fullName>
    </recommendedName>
</protein>
<dbReference type="InterPro" id="IPR001563">
    <property type="entry name" value="Peptidase_S10"/>
</dbReference>
<dbReference type="InterPro" id="IPR029058">
    <property type="entry name" value="AB_hydrolase_fold"/>
</dbReference>
<feature type="domain" description="VPS37 C-terminal" evidence="9">
    <location>
        <begin position="376"/>
        <end position="457"/>
    </location>
</feature>
<dbReference type="AlphaFoldDB" id="A0AAE0CKZ4"/>
<comment type="subcellular location">
    <subcellularLocation>
        <location evidence="1">Endosome</location>
    </subcellularLocation>
</comment>
<dbReference type="GO" id="GO:0043162">
    <property type="term" value="P:ubiquitin-dependent protein catabolic process via the multivesicular body sorting pathway"/>
    <property type="evidence" value="ECO:0007669"/>
    <property type="project" value="TreeGrafter"/>
</dbReference>
<dbReference type="GO" id="GO:0006612">
    <property type="term" value="P:protein targeting to membrane"/>
    <property type="evidence" value="ECO:0007669"/>
    <property type="project" value="TreeGrafter"/>
</dbReference>
<dbReference type="Pfam" id="PF00450">
    <property type="entry name" value="Peptidase_S10"/>
    <property type="match status" value="1"/>
</dbReference>
<sequence>MEFQDSPVGTGFSYMEDESLVVKTDDDAATDLTTLLKMIFDGNENLQKSPLYIFAASYGGNFAVTLGLSALKAIPAGQLKLQLGGVALGNSWISPEDIVFPWTPLLKDLSPMKNNGLNISNSIKQKIVEGKYENATSTWEELENVIAEYSTTEKLRIIPENVSWGGQGGLIFSAMIGDFMKPRVDELLAKGINVTVYNGQVDLICCTKGVEAWVQKLKQYSGLSFIMSAYRSSQEQQAEPCLQDAASQSWYPQSVVSPNSFRLLTPDSSSSSSYSLQRPTEHPQTLSSHVSPGEAAGVIALLKDKSVDELQKLLSDKDAYHQFLLSVDQVKIQNKVSCKNISLPFYRKQNLEKEPRIMELRNQCKIIRTTELSAAQEKLNELNKQKEELLKFYSPGSLLQKLQGVMNKIEEESEALHRQLLVTEIDIVSFVQKYKKLRTIYHQRALIHLVAKTSSIG</sequence>
<evidence type="ECO:0000256" key="3">
    <source>
        <dbReference type="ARBA" id="ARBA00009431"/>
    </source>
</evidence>
<dbReference type="SUPFAM" id="SSF140111">
    <property type="entry name" value="Endosomal sorting complex assembly domain"/>
    <property type="match status" value="1"/>
</dbReference>
<dbReference type="InterPro" id="IPR029012">
    <property type="entry name" value="Helix_hairpin_bin_sf"/>
</dbReference>
<comment type="caution">
    <text evidence="10">The sequence shown here is derived from an EMBL/GenBank/DDBJ whole genome shotgun (WGS) entry which is preliminary data.</text>
</comment>
<dbReference type="GO" id="GO:0006623">
    <property type="term" value="P:protein targeting to vacuole"/>
    <property type="evidence" value="ECO:0007669"/>
    <property type="project" value="TreeGrafter"/>
</dbReference>
<evidence type="ECO:0000256" key="7">
    <source>
        <dbReference type="PROSITE-ProRule" id="PRU00646"/>
    </source>
</evidence>
<dbReference type="InterPro" id="IPR009851">
    <property type="entry name" value="Mod_r"/>
</dbReference>
<keyword evidence="11" id="KW-1185">Reference proteome</keyword>
<dbReference type="Gene3D" id="3.40.50.1820">
    <property type="entry name" value="alpha/beta hydrolase"/>
    <property type="match status" value="1"/>
</dbReference>
<comment type="similarity">
    <text evidence="2">Belongs to the VPS37 family.</text>
</comment>
<dbReference type="GO" id="GO:0000813">
    <property type="term" value="C:ESCRT I complex"/>
    <property type="evidence" value="ECO:0007669"/>
    <property type="project" value="UniProtKB-ARBA"/>
</dbReference>
<dbReference type="PANTHER" id="PTHR13678">
    <property type="entry name" value="VACUOLAR PROTEIN SORTING-ASSOCIATED PROTEIN 37"/>
    <property type="match status" value="1"/>
</dbReference>
<accession>A0AAE0CKZ4</accession>
<keyword evidence="4 7" id="KW-0813">Transport</keyword>
<gene>
    <name evidence="10" type="ORF">Ddye_008084</name>
</gene>
<evidence type="ECO:0000313" key="10">
    <source>
        <dbReference type="EMBL" id="KAK2655032.1"/>
    </source>
</evidence>
<evidence type="ECO:0000256" key="4">
    <source>
        <dbReference type="ARBA" id="ARBA00022448"/>
    </source>
</evidence>
<keyword evidence="5" id="KW-0967">Endosome</keyword>
<dbReference type="Proteomes" id="UP001280121">
    <property type="component" value="Unassembled WGS sequence"/>
</dbReference>
<evidence type="ECO:0000256" key="2">
    <source>
        <dbReference type="ARBA" id="ARBA00007617"/>
    </source>
</evidence>
<dbReference type="Pfam" id="PF07200">
    <property type="entry name" value="Mod_r"/>
    <property type="match status" value="1"/>
</dbReference>
<reference evidence="10" key="1">
    <citation type="journal article" date="2023" name="Plant J.">
        <title>Genome sequences and population genomics provide insights into the demographic history, inbreeding, and mutation load of two 'living fossil' tree species of Dipteronia.</title>
        <authorList>
            <person name="Feng Y."/>
            <person name="Comes H.P."/>
            <person name="Chen J."/>
            <person name="Zhu S."/>
            <person name="Lu R."/>
            <person name="Zhang X."/>
            <person name="Li P."/>
            <person name="Qiu J."/>
            <person name="Olsen K.M."/>
            <person name="Qiu Y."/>
        </authorList>
    </citation>
    <scope>NUCLEOTIDE SEQUENCE</scope>
    <source>
        <strain evidence="10">KIB01</strain>
    </source>
</reference>
<evidence type="ECO:0000256" key="8">
    <source>
        <dbReference type="SAM" id="Coils"/>
    </source>
</evidence>
<organism evidence="10 11">
    <name type="scientific">Dipteronia dyeriana</name>
    <dbReference type="NCBI Taxonomy" id="168575"/>
    <lineage>
        <taxon>Eukaryota</taxon>
        <taxon>Viridiplantae</taxon>
        <taxon>Streptophyta</taxon>
        <taxon>Embryophyta</taxon>
        <taxon>Tracheophyta</taxon>
        <taxon>Spermatophyta</taxon>
        <taxon>Magnoliopsida</taxon>
        <taxon>eudicotyledons</taxon>
        <taxon>Gunneridae</taxon>
        <taxon>Pentapetalae</taxon>
        <taxon>rosids</taxon>
        <taxon>malvids</taxon>
        <taxon>Sapindales</taxon>
        <taxon>Sapindaceae</taxon>
        <taxon>Hippocastanoideae</taxon>
        <taxon>Acereae</taxon>
        <taxon>Dipteronia</taxon>
    </lineage>
</organism>
<keyword evidence="6 7" id="KW-0653">Protein transport</keyword>
<feature type="coiled-coil region" evidence="8">
    <location>
        <begin position="372"/>
        <end position="419"/>
    </location>
</feature>
<dbReference type="EMBL" id="JANJYI010000003">
    <property type="protein sequence ID" value="KAK2655032.1"/>
    <property type="molecule type" value="Genomic_DNA"/>
</dbReference>
<dbReference type="PANTHER" id="PTHR13678:SF2">
    <property type="entry name" value="VACUOLAR PROTEIN SORTING-ASSOCIATED PROTEIN 37A"/>
    <property type="match status" value="1"/>
</dbReference>
<dbReference type="PROSITE" id="PS51314">
    <property type="entry name" value="VPS37_C"/>
    <property type="match status" value="1"/>
</dbReference>